<sequence length="132" mass="14857">MLSPALIRPLQDLELSDAASCGWGIHLGRNIVVVLETLKDTSWWEITILMGIAKTEQKPRSNVGAVDRGWRSRRCRQEAGGDFGYDPAMRTIEEVALAPERQASKVKGTMSISLKFDVQGRRFLSDDRKHNF</sequence>
<evidence type="ECO:0000313" key="1">
    <source>
        <dbReference type="EMBL" id="BAT76256.1"/>
    </source>
</evidence>
<accession>A0A0S3R6T9</accession>
<evidence type="ECO:0000313" key="2">
    <source>
        <dbReference type="Proteomes" id="UP000291084"/>
    </source>
</evidence>
<keyword evidence="2" id="KW-1185">Reference proteome</keyword>
<organism evidence="1 2">
    <name type="scientific">Vigna angularis var. angularis</name>
    <dbReference type="NCBI Taxonomy" id="157739"/>
    <lineage>
        <taxon>Eukaryota</taxon>
        <taxon>Viridiplantae</taxon>
        <taxon>Streptophyta</taxon>
        <taxon>Embryophyta</taxon>
        <taxon>Tracheophyta</taxon>
        <taxon>Spermatophyta</taxon>
        <taxon>Magnoliopsida</taxon>
        <taxon>eudicotyledons</taxon>
        <taxon>Gunneridae</taxon>
        <taxon>Pentapetalae</taxon>
        <taxon>rosids</taxon>
        <taxon>fabids</taxon>
        <taxon>Fabales</taxon>
        <taxon>Fabaceae</taxon>
        <taxon>Papilionoideae</taxon>
        <taxon>50 kb inversion clade</taxon>
        <taxon>NPAAA clade</taxon>
        <taxon>indigoferoid/millettioid clade</taxon>
        <taxon>Phaseoleae</taxon>
        <taxon>Vigna</taxon>
    </lineage>
</organism>
<gene>
    <name evidence="1" type="primary">Vigan.01G423400</name>
    <name evidence="1" type="ORF">VIGAN_01423400</name>
</gene>
<proteinExistence type="predicted"/>
<name>A0A0S3R6T9_PHAAN</name>
<protein>
    <submittedName>
        <fullName evidence="1">Uncharacterized protein</fullName>
    </submittedName>
</protein>
<reference evidence="1 2" key="1">
    <citation type="journal article" date="2015" name="Sci. Rep.">
        <title>The power of single molecule real-time sequencing technology in the de novo assembly of a eukaryotic genome.</title>
        <authorList>
            <person name="Sakai H."/>
            <person name="Naito K."/>
            <person name="Ogiso-Tanaka E."/>
            <person name="Takahashi Y."/>
            <person name="Iseki K."/>
            <person name="Muto C."/>
            <person name="Satou K."/>
            <person name="Teruya K."/>
            <person name="Shiroma A."/>
            <person name="Shimoji M."/>
            <person name="Hirano T."/>
            <person name="Itoh T."/>
            <person name="Kaga A."/>
            <person name="Tomooka N."/>
        </authorList>
    </citation>
    <scope>NUCLEOTIDE SEQUENCE [LARGE SCALE GENOMIC DNA]</scope>
    <source>
        <strain evidence="2">cv. Shumari</strain>
    </source>
</reference>
<dbReference type="Proteomes" id="UP000291084">
    <property type="component" value="Chromosome 1"/>
</dbReference>
<dbReference type="AlphaFoldDB" id="A0A0S3R6T9"/>
<dbReference type="EMBL" id="AP015034">
    <property type="protein sequence ID" value="BAT76256.1"/>
    <property type="molecule type" value="Genomic_DNA"/>
</dbReference>